<dbReference type="Pfam" id="PF20169">
    <property type="entry name" value="DUF6537"/>
    <property type="match status" value="1"/>
</dbReference>
<dbReference type="InterPro" id="IPR046667">
    <property type="entry name" value="DUF6537"/>
</dbReference>
<sequence length="81" mass="8861">MVGEYRACVEELLQTLSKENLAAALEIAALPETIRGYGHVKARNIDAARVRWVTLMGQWRKSGTAAHAPPPVQRKHSAATP</sequence>
<dbReference type="AlphaFoldDB" id="A0A158L778"/>
<organism evidence="2 3">
    <name type="scientific">Caballeronia choica</name>
    <dbReference type="NCBI Taxonomy" id="326476"/>
    <lineage>
        <taxon>Bacteria</taxon>
        <taxon>Pseudomonadati</taxon>
        <taxon>Pseudomonadota</taxon>
        <taxon>Betaproteobacteria</taxon>
        <taxon>Burkholderiales</taxon>
        <taxon>Burkholderiaceae</taxon>
        <taxon>Caballeronia</taxon>
    </lineage>
</organism>
<evidence type="ECO:0000313" key="2">
    <source>
        <dbReference type="EMBL" id="SAL89023.1"/>
    </source>
</evidence>
<accession>A0A158L778</accession>
<proteinExistence type="predicted"/>
<reference evidence="2" key="1">
    <citation type="submission" date="2016-01" db="EMBL/GenBank/DDBJ databases">
        <authorList>
            <person name="Peeters C."/>
        </authorList>
    </citation>
    <scope>NUCLEOTIDE SEQUENCE [LARGE SCALE GENOMIC DNA]</scope>
    <source>
        <strain evidence="2">LMG 22940</strain>
    </source>
</reference>
<dbReference type="Proteomes" id="UP000054770">
    <property type="component" value="Unassembled WGS sequence"/>
</dbReference>
<evidence type="ECO:0000259" key="1">
    <source>
        <dbReference type="Pfam" id="PF20169"/>
    </source>
</evidence>
<dbReference type="EMBL" id="FCON02000652">
    <property type="protein sequence ID" value="SAL89023.1"/>
    <property type="molecule type" value="Genomic_DNA"/>
</dbReference>
<comment type="caution">
    <text evidence="2">The sequence shown here is derived from an EMBL/GenBank/DDBJ whole genome shotgun (WGS) entry which is preliminary data.</text>
</comment>
<evidence type="ECO:0000313" key="3">
    <source>
        <dbReference type="Proteomes" id="UP000054770"/>
    </source>
</evidence>
<protein>
    <submittedName>
        <fullName evidence="2">Indolepyruvate ferredoxin oxidoreductase</fullName>
    </submittedName>
</protein>
<gene>
    <name evidence="2" type="ORF">AWB68_08973</name>
</gene>
<name>A0A158L778_9BURK</name>
<feature type="domain" description="DUF6537" evidence="1">
    <location>
        <begin position="1"/>
        <end position="52"/>
    </location>
</feature>
<keyword evidence="3" id="KW-1185">Reference proteome</keyword>